<reference evidence="1 2" key="1">
    <citation type="submission" date="2019-08" db="EMBL/GenBank/DDBJ databases">
        <title>Whole genome of Aphis craccivora.</title>
        <authorList>
            <person name="Voronova N.V."/>
            <person name="Shulinski R.S."/>
            <person name="Bandarenka Y.V."/>
            <person name="Zhorov D.G."/>
            <person name="Warner D."/>
        </authorList>
    </citation>
    <scope>NUCLEOTIDE SEQUENCE [LARGE SCALE GENOMIC DNA]</scope>
    <source>
        <strain evidence="1">180601</strain>
        <tissue evidence="1">Whole Body</tissue>
    </source>
</reference>
<feature type="non-terminal residue" evidence="1">
    <location>
        <position position="193"/>
    </location>
</feature>
<dbReference type="EMBL" id="VUJU01010906">
    <property type="protein sequence ID" value="KAF0712492.1"/>
    <property type="molecule type" value="Genomic_DNA"/>
</dbReference>
<protein>
    <submittedName>
        <fullName evidence="1">Integrase H2C2 domain-containing protein</fullName>
    </submittedName>
</protein>
<comment type="caution">
    <text evidence="1">The sequence shown here is derived from an EMBL/GenBank/DDBJ whole genome shotgun (WGS) entry which is preliminary data.</text>
</comment>
<feature type="non-terminal residue" evidence="1">
    <location>
        <position position="1"/>
    </location>
</feature>
<sequence length="193" mass="22815">WVEINADCVEHKLYITEQLCVENLFSKNFAHKAYREVFSNIEIQACRFHLGQCWWRKVLTLQINAVQQLLVSICPNIDIGCLFSDHILNTYVEDDCLFPPKIWAQEPSENPRTTNGSESFHKTCTKTISASKGRFNKMALAEKQRLNHTINEYKKYLIHKNIIKYLSISIFTTKWNNRSIYRLHLKYIYNPRL</sequence>
<accession>A0A6G0VYG4</accession>
<evidence type="ECO:0000313" key="1">
    <source>
        <dbReference type="EMBL" id="KAF0712492.1"/>
    </source>
</evidence>
<gene>
    <name evidence="1" type="ORF">FWK35_00029936</name>
</gene>
<name>A0A6G0VYG4_APHCR</name>
<dbReference type="AlphaFoldDB" id="A0A6G0VYG4"/>
<evidence type="ECO:0000313" key="2">
    <source>
        <dbReference type="Proteomes" id="UP000478052"/>
    </source>
</evidence>
<organism evidence="1 2">
    <name type="scientific">Aphis craccivora</name>
    <name type="common">Cowpea aphid</name>
    <dbReference type="NCBI Taxonomy" id="307492"/>
    <lineage>
        <taxon>Eukaryota</taxon>
        <taxon>Metazoa</taxon>
        <taxon>Ecdysozoa</taxon>
        <taxon>Arthropoda</taxon>
        <taxon>Hexapoda</taxon>
        <taxon>Insecta</taxon>
        <taxon>Pterygota</taxon>
        <taxon>Neoptera</taxon>
        <taxon>Paraneoptera</taxon>
        <taxon>Hemiptera</taxon>
        <taxon>Sternorrhyncha</taxon>
        <taxon>Aphidomorpha</taxon>
        <taxon>Aphidoidea</taxon>
        <taxon>Aphididae</taxon>
        <taxon>Aphidini</taxon>
        <taxon>Aphis</taxon>
        <taxon>Aphis</taxon>
    </lineage>
</organism>
<keyword evidence="2" id="KW-1185">Reference proteome</keyword>
<proteinExistence type="predicted"/>
<dbReference type="Proteomes" id="UP000478052">
    <property type="component" value="Unassembled WGS sequence"/>
</dbReference>